<accession>A0A6J1PS77</accession>
<feature type="compositionally biased region" description="Basic and acidic residues" evidence="1">
    <location>
        <begin position="60"/>
        <end position="75"/>
    </location>
</feature>
<gene>
    <name evidence="3" type="primary">LOC112454807</name>
</gene>
<sequence length="122" mass="14931">MRKERGMENSIQSDSEKEHKPKRKKMEENDTEESVDNNFTNREPQICDVTENKCTTDLLPKTKENSIQSDSEKEHKPKRKKWRKMTRKKVWITILQIESRKYVMLQKINVQQFYCQRQRKWI</sequence>
<dbReference type="RefSeq" id="XP_024872168.1">
    <property type="nucleotide sequence ID" value="XM_025016400.1"/>
</dbReference>
<evidence type="ECO:0000256" key="1">
    <source>
        <dbReference type="SAM" id="MobiDB-lite"/>
    </source>
</evidence>
<dbReference type="Proteomes" id="UP000504618">
    <property type="component" value="Unplaced"/>
</dbReference>
<reference evidence="3" key="1">
    <citation type="submission" date="2025-08" db="UniProtKB">
        <authorList>
            <consortium name="RefSeq"/>
        </authorList>
    </citation>
    <scope>IDENTIFICATION</scope>
    <source>
        <tissue evidence="3">Whole body</tissue>
    </source>
</reference>
<keyword evidence="2" id="KW-1185">Reference proteome</keyword>
<organism evidence="2 3">
    <name type="scientific">Temnothorax curvispinosus</name>
    <dbReference type="NCBI Taxonomy" id="300111"/>
    <lineage>
        <taxon>Eukaryota</taxon>
        <taxon>Metazoa</taxon>
        <taxon>Ecdysozoa</taxon>
        <taxon>Arthropoda</taxon>
        <taxon>Hexapoda</taxon>
        <taxon>Insecta</taxon>
        <taxon>Pterygota</taxon>
        <taxon>Neoptera</taxon>
        <taxon>Endopterygota</taxon>
        <taxon>Hymenoptera</taxon>
        <taxon>Apocrita</taxon>
        <taxon>Aculeata</taxon>
        <taxon>Formicoidea</taxon>
        <taxon>Formicidae</taxon>
        <taxon>Myrmicinae</taxon>
        <taxon>Temnothorax</taxon>
    </lineage>
</organism>
<name>A0A6J1PS77_9HYME</name>
<proteinExistence type="predicted"/>
<feature type="region of interest" description="Disordered" evidence="1">
    <location>
        <begin position="1"/>
        <end position="83"/>
    </location>
</feature>
<protein>
    <submittedName>
        <fullName evidence="3">Uncharacterized protein LOC112454807</fullName>
    </submittedName>
</protein>
<evidence type="ECO:0000313" key="2">
    <source>
        <dbReference type="Proteomes" id="UP000504618"/>
    </source>
</evidence>
<dbReference type="AlphaFoldDB" id="A0A6J1PS77"/>
<evidence type="ECO:0000313" key="3">
    <source>
        <dbReference type="RefSeq" id="XP_024872168.1"/>
    </source>
</evidence>
<dbReference type="GeneID" id="112454807"/>